<dbReference type="Ensembl" id="ENSEBUT00000008998.1">
    <property type="protein sequence ID" value="ENSEBUP00000008493.1"/>
    <property type="gene ID" value="ENSEBUG00000005495.1"/>
</dbReference>
<evidence type="ECO:0000256" key="2">
    <source>
        <dbReference type="PROSITE-ProRule" id="PRU00117"/>
    </source>
</evidence>
<dbReference type="InterPro" id="IPR004088">
    <property type="entry name" value="KH_dom_type_1"/>
</dbReference>
<proteinExistence type="predicted"/>
<keyword evidence="2" id="KW-0694">RNA-binding</keyword>
<dbReference type="InterPro" id="IPR004087">
    <property type="entry name" value="KH_dom"/>
</dbReference>
<keyword evidence="1" id="KW-0677">Repeat</keyword>
<dbReference type="GeneTree" id="ENSGT00940000162768"/>
<dbReference type="SUPFAM" id="SSF54791">
    <property type="entry name" value="Eukaryotic type KH-domain (KH-domain type I)"/>
    <property type="match status" value="2"/>
</dbReference>
<accession>A0A8C4Q1D2</accession>
<protein>
    <recommendedName>
        <fullName evidence="3">K Homology domain-containing protein</fullName>
    </recommendedName>
</protein>
<dbReference type="OMA" id="MHAHISG"/>
<organism evidence="4 5">
    <name type="scientific">Eptatretus burgeri</name>
    <name type="common">Inshore hagfish</name>
    <dbReference type="NCBI Taxonomy" id="7764"/>
    <lineage>
        <taxon>Eukaryota</taxon>
        <taxon>Metazoa</taxon>
        <taxon>Chordata</taxon>
        <taxon>Craniata</taxon>
        <taxon>Vertebrata</taxon>
        <taxon>Cyclostomata</taxon>
        <taxon>Myxini</taxon>
        <taxon>Myxiniformes</taxon>
        <taxon>Myxinidae</taxon>
        <taxon>Eptatretinae</taxon>
        <taxon>Eptatretus</taxon>
    </lineage>
</organism>
<feature type="domain" description="K Homology" evidence="3">
    <location>
        <begin position="13"/>
        <end position="80"/>
    </location>
</feature>
<evidence type="ECO:0000313" key="4">
    <source>
        <dbReference type="Ensembl" id="ENSEBUP00000008493.1"/>
    </source>
</evidence>
<dbReference type="GO" id="GO:0003723">
    <property type="term" value="F:RNA binding"/>
    <property type="evidence" value="ECO:0007669"/>
    <property type="project" value="UniProtKB-UniRule"/>
</dbReference>
<dbReference type="PANTHER" id="PTHR10288">
    <property type="entry name" value="KH DOMAIN CONTAINING RNA BINDING PROTEIN"/>
    <property type="match status" value="1"/>
</dbReference>
<dbReference type="SMR" id="A0A8C4Q1D2"/>
<name>A0A8C4Q1D2_EPTBU</name>
<dbReference type="CDD" id="cd22438">
    <property type="entry name" value="KH-I_PCBP_rpt1"/>
    <property type="match status" value="1"/>
</dbReference>
<keyword evidence="5" id="KW-1185">Reference proteome</keyword>
<dbReference type="AlphaFoldDB" id="A0A8C4Q1D2"/>
<dbReference type="PROSITE" id="PS50084">
    <property type="entry name" value="KH_TYPE_1"/>
    <property type="match status" value="2"/>
</dbReference>
<dbReference type="FunFam" id="3.30.1370.10:FF:000002">
    <property type="entry name" value="poly(RC)-binding protein 2 isoform X1"/>
    <property type="match status" value="1"/>
</dbReference>
<evidence type="ECO:0000256" key="1">
    <source>
        <dbReference type="ARBA" id="ARBA00022737"/>
    </source>
</evidence>
<dbReference type="Pfam" id="PF00013">
    <property type="entry name" value="KH_1"/>
    <property type="match status" value="2"/>
</dbReference>
<dbReference type="InterPro" id="IPR036612">
    <property type="entry name" value="KH_dom_type_1_sf"/>
</dbReference>
<dbReference type="SMART" id="SM00322">
    <property type="entry name" value="KH"/>
    <property type="match status" value="2"/>
</dbReference>
<feature type="domain" description="K Homology" evidence="3">
    <location>
        <begin position="96"/>
        <end position="167"/>
    </location>
</feature>
<reference evidence="4" key="1">
    <citation type="submission" date="2025-08" db="UniProtKB">
        <authorList>
            <consortium name="Ensembl"/>
        </authorList>
    </citation>
    <scope>IDENTIFICATION</scope>
</reference>
<evidence type="ECO:0000313" key="5">
    <source>
        <dbReference type="Proteomes" id="UP000694388"/>
    </source>
</evidence>
<reference evidence="4" key="2">
    <citation type="submission" date="2025-09" db="UniProtKB">
        <authorList>
            <consortium name="Ensembl"/>
        </authorList>
    </citation>
    <scope>IDENTIFICATION</scope>
</reference>
<dbReference type="Gene3D" id="3.30.1370.10">
    <property type="entry name" value="K Homology domain, type 1"/>
    <property type="match status" value="2"/>
</dbReference>
<dbReference type="CDD" id="cd22519">
    <property type="entry name" value="KH-I_PCBP3_rpt2"/>
    <property type="match status" value="1"/>
</dbReference>
<evidence type="ECO:0000259" key="3">
    <source>
        <dbReference type="SMART" id="SM00322"/>
    </source>
</evidence>
<sequence length="331" mass="35448">MSAVTQAEGGLGVTLTIRVLMHSKEVGSIIGKKGDYVKRIRDESGARINISDGNPERIVTVTGATESIFVAFNLMTRKLEEDMMSTLSTSALLSRPPVTLRLVIPASQCGSLIGKSGSKIKELRESTGATVQVAGDLLPNSTERAVTISGAPDAIIQCMRQICIVMLESPPKGATIPYRPKQTPVAPVIFAGGQAYNIQGQYAIPNHDLTKLHQLAMQHTPYTPLAHTSGFSGAPGFKPATDDLGALPDIDWHSRLFARVCTARLGAGDGCDMHAHISGRFHFTYDYSGERDGSSPPSPPAPGMICWVPLSVFSCKSTPDKHLLFVSFLAF</sequence>
<dbReference type="Proteomes" id="UP000694388">
    <property type="component" value="Unplaced"/>
</dbReference>